<dbReference type="Proteomes" id="UP001056012">
    <property type="component" value="Chromosome 6"/>
</dbReference>
<reference evidence="3" key="1">
    <citation type="submission" date="2021-12" db="EMBL/GenBank/DDBJ databases">
        <title>Curvularia clavata genome.</title>
        <authorList>
            <person name="Cao Y."/>
        </authorList>
    </citation>
    <scope>NUCLEOTIDE SEQUENCE</scope>
    <source>
        <strain evidence="3">Yc1106</strain>
    </source>
</reference>
<dbReference type="PANTHER" id="PTHR47843">
    <property type="entry name" value="BTB DOMAIN-CONTAINING PROTEIN-RELATED"/>
    <property type="match status" value="1"/>
</dbReference>
<feature type="region of interest" description="Disordered" evidence="1">
    <location>
        <begin position="198"/>
        <end position="315"/>
    </location>
</feature>
<dbReference type="SMART" id="SM00225">
    <property type="entry name" value="BTB"/>
    <property type="match status" value="1"/>
</dbReference>
<proteinExistence type="predicted"/>
<dbReference type="EMBL" id="CP089279">
    <property type="protein sequence ID" value="USP80737.1"/>
    <property type="molecule type" value="Genomic_DNA"/>
</dbReference>
<protein>
    <recommendedName>
        <fullName evidence="2">BTB domain-containing protein</fullName>
    </recommendedName>
</protein>
<feature type="domain" description="BTB" evidence="2">
    <location>
        <begin position="18"/>
        <end position="86"/>
    </location>
</feature>
<gene>
    <name evidence="3" type="ORF">yc1106_08011</name>
</gene>
<feature type="compositionally biased region" description="Basic and acidic residues" evidence="1">
    <location>
        <begin position="216"/>
        <end position="238"/>
    </location>
</feature>
<dbReference type="PANTHER" id="PTHR47843:SF2">
    <property type="entry name" value="BTB DOMAIN-CONTAINING PROTEIN"/>
    <property type="match status" value="1"/>
</dbReference>
<dbReference type="Gene3D" id="3.30.710.10">
    <property type="entry name" value="Potassium Channel Kv1.1, Chain A"/>
    <property type="match status" value="1"/>
</dbReference>
<dbReference type="AlphaFoldDB" id="A0A9Q9DVD6"/>
<organism evidence="3 4">
    <name type="scientific">Curvularia clavata</name>
    <dbReference type="NCBI Taxonomy" id="95742"/>
    <lineage>
        <taxon>Eukaryota</taxon>
        <taxon>Fungi</taxon>
        <taxon>Dikarya</taxon>
        <taxon>Ascomycota</taxon>
        <taxon>Pezizomycotina</taxon>
        <taxon>Dothideomycetes</taxon>
        <taxon>Pleosporomycetidae</taxon>
        <taxon>Pleosporales</taxon>
        <taxon>Pleosporineae</taxon>
        <taxon>Pleosporaceae</taxon>
        <taxon>Curvularia</taxon>
    </lineage>
</organism>
<dbReference type="VEuPathDB" id="FungiDB:yc1106_08011"/>
<dbReference type="Pfam" id="PF00651">
    <property type="entry name" value="BTB"/>
    <property type="match status" value="1"/>
</dbReference>
<sequence>MSGVQDKPLNELLSRSMVDIYVGPENTHWILHEKLLCHHSPFFRKIFYSKSSTSSRTQSFGLPEEEDLPFKTFVGWLYSSSLPVPREEADLGTAFDLYLMAEKFEIPALIADVLQVVREWYKYSDTYPGLRRVQYIYANTEEGSPMRHMLVHAVARMMVVSQTGIPPHWDKALRKNGQLAVDIIRAIQDWRLDEEIVPDAREEPAEAEDLIDVEGETSKLDEQAEKEIDPELADRDEAPASVASSAASAAAPEDEADDSEDTVVESPVDEVKKTQGAKDKKDVGGEVRTKVSGLEKEFGKFSLNEMGNDYGTLKA</sequence>
<accession>A0A9Q9DVD6</accession>
<dbReference type="InterPro" id="IPR011333">
    <property type="entry name" value="SKP1/BTB/POZ_sf"/>
</dbReference>
<feature type="compositionally biased region" description="Low complexity" evidence="1">
    <location>
        <begin position="239"/>
        <end position="251"/>
    </location>
</feature>
<keyword evidence="4" id="KW-1185">Reference proteome</keyword>
<dbReference type="OrthoDB" id="1022638at2759"/>
<dbReference type="SUPFAM" id="SSF54695">
    <property type="entry name" value="POZ domain"/>
    <property type="match status" value="1"/>
</dbReference>
<dbReference type="PROSITE" id="PS50097">
    <property type="entry name" value="BTB"/>
    <property type="match status" value="1"/>
</dbReference>
<evidence type="ECO:0000259" key="2">
    <source>
        <dbReference type="PROSITE" id="PS50097"/>
    </source>
</evidence>
<name>A0A9Q9DVD6_CURCL</name>
<evidence type="ECO:0000313" key="4">
    <source>
        <dbReference type="Proteomes" id="UP001056012"/>
    </source>
</evidence>
<feature type="compositionally biased region" description="Acidic residues" evidence="1">
    <location>
        <begin position="252"/>
        <end position="263"/>
    </location>
</feature>
<evidence type="ECO:0000313" key="3">
    <source>
        <dbReference type="EMBL" id="USP80737.1"/>
    </source>
</evidence>
<evidence type="ECO:0000256" key="1">
    <source>
        <dbReference type="SAM" id="MobiDB-lite"/>
    </source>
</evidence>
<dbReference type="InterPro" id="IPR000210">
    <property type="entry name" value="BTB/POZ_dom"/>
</dbReference>
<feature type="compositionally biased region" description="Acidic residues" evidence="1">
    <location>
        <begin position="205"/>
        <end position="215"/>
    </location>
</feature>
<feature type="compositionally biased region" description="Basic and acidic residues" evidence="1">
    <location>
        <begin position="269"/>
        <end position="299"/>
    </location>
</feature>